<proteinExistence type="inferred from homology"/>
<comment type="caution">
    <text evidence="5">The sequence shown here is derived from an EMBL/GenBank/DDBJ whole genome shotgun (WGS) entry which is preliminary data.</text>
</comment>
<comment type="similarity">
    <text evidence="1">Belongs to the nuclear hormone receptor family.</text>
</comment>
<keyword evidence="4" id="KW-0675">Receptor</keyword>
<dbReference type="EMBL" id="CAJEWN010000060">
    <property type="protein sequence ID" value="CAD2156001.1"/>
    <property type="molecule type" value="Genomic_DNA"/>
</dbReference>
<dbReference type="Gene3D" id="1.10.565.10">
    <property type="entry name" value="Retinoid X Receptor"/>
    <property type="match status" value="1"/>
</dbReference>
<dbReference type="PANTHER" id="PTHR45886">
    <property type="entry name" value="NUCLEAR HORMONE RECEPTOR FAMILY-RELATED-RELATED"/>
    <property type="match status" value="1"/>
</dbReference>
<gene>
    <name evidence="5" type="ORF">MENT_LOCUS12092</name>
</gene>
<reference evidence="5 6" key="1">
    <citation type="submission" date="2020-08" db="EMBL/GenBank/DDBJ databases">
        <authorList>
            <person name="Koutsovoulos G."/>
            <person name="Danchin GJ E."/>
        </authorList>
    </citation>
    <scope>NUCLEOTIDE SEQUENCE [LARGE SCALE GENOMIC DNA]</scope>
</reference>
<evidence type="ECO:0000256" key="4">
    <source>
        <dbReference type="ARBA" id="ARBA00023170"/>
    </source>
</evidence>
<evidence type="ECO:0000256" key="2">
    <source>
        <dbReference type="ARBA" id="ARBA00023015"/>
    </source>
</evidence>
<dbReference type="InterPro" id="IPR035500">
    <property type="entry name" value="NHR-like_dom_sf"/>
</dbReference>
<dbReference type="AlphaFoldDB" id="A0A6V7UF65"/>
<keyword evidence="3" id="KW-0804">Transcription</keyword>
<evidence type="ECO:0000256" key="1">
    <source>
        <dbReference type="ARBA" id="ARBA00005993"/>
    </source>
</evidence>
<dbReference type="Proteomes" id="UP000580250">
    <property type="component" value="Unassembled WGS sequence"/>
</dbReference>
<sequence length="163" mass="18505">MFFNSYYASCMNADQWTTSEGLTLGTMLTTKSLINDEKIQRFRQQLVFQSVQAFADLDLAPEEFLLLLAILISSSTVDGLSAKSRDIIYNNSVHYSKLLFTILQTKYGANAIKRYVPVMQLVAKAHKLKFISKTLGTYIEVFILHGRDAICQTIPKTVLMFME</sequence>
<accession>A0A6V7UF65</accession>
<keyword evidence="2" id="KW-0805">Transcription regulation</keyword>
<dbReference type="SUPFAM" id="SSF48508">
    <property type="entry name" value="Nuclear receptor ligand-binding domain"/>
    <property type="match status" value="1"/>
</dbReference>
<organism evidence="5 6">
    <name type="scientific">Meloidogyne enterolobii</name>
    <name type="common">Root-knot nematode worm</name>
    <name type="synonym">Meloidogyne mayaguensis</name>
    <dbReference type="NCBI Taxonomy" id="390850"/>
    <lineage>
        <taxon>Eukaryota</taxon>
        <taxon>Metazoa</taxon>
        <taxon>Ecdysozoa</taxon>
        <taxon>Nematoda</taxon>
        <taxon>Chromadorea</taxon>
        <taxon>Rhabditida</taxon>
        <taxon>Tylenchina</taxon>
        <taxon>Tylenchomorpha</taxon>
        <taxon>Tylenchoidea</taxon>
        <taxon>Meloidogynidae</taxon>
        <taxon>Meloidogyninae</taxon>
        <taxon>Meloidogyne</taxon>
    </lineage>
</organism>
<protein>
    <submittedName>
        <fullName evidence="5">Uncharacterized protein</fullName>
    </submittedName>
</protein>
<name>A0A6V7UF65_MELEN</name>
<dbReference type="PANTHER" id="PTHR45886:SF18">
    <property type="entry name" value="NR LBD DOMAIN-CONTAINING PROTEIN-RELATED"/>
    <property type="match status" value="1"/>
</dbReference>
<evidence type="ECO:0000313" key="5">
    <source>
        <dbReference type="EMBL" id="CAD2156001.1"/>
    </source>
</evidence>
<evidence type="ECO:0000256" key="3">
    <source>
        <dbReference type="ARBA" id="ARBA00023163"/>
    </source>
</evidence>
<evidence type="ECO:0000313" key="6">
    <source>
        <dbReference type="Proteomes" id="UP000580250"/>
    </source>
</evidence>